<dbReference type="Proteomes" id="UP001276659">
    <property type="component" value="Unassembled WGS sequence"/>
</dbReference>
<dbReference type="InterPro" id="IPR002347">
    <property type="entry name" value="SDR_fam"/>
</dbReference>
<protein>
    <submittedName>
        <fullName evidence="3">Uncharacterized protein</fullName>
    </submittedName>
</protein>
<evidence type="ECO:0000313" key="4">
    <source>
        <dbReference type="Proteomes" id="UP001276659"/>
    </source>
</evidence>
<sequence>MAASASIASMFQLQEQTALVTGGTRGIDQAMIFALAEAGADIILRDPTADTTKHAVEKLGRTASIHEADLSSSAFVTALVPAILKDGHKIDILLNCAGVQRRHPSHQFPLEDWNEVYTSRDYHLKHTHSKQVLQVNQTTVFTLCRDVGAHMLEHKPSPAGRRAQLSTWYLYYISKAG</sequence>
<reference evidence="3" key="1">
    <citation type="submission" date="2022-11" db="EMBL/GenBank/DDBJ databases">
        <title>Chromosomal genome sequence assembly and mating type (MAT) locus characterization of the leprose asexual lichenized fungus Lepraria neglecta (Nyl.) Erichsen.</title>
        <authorList>
            <person name="Allen J.L."/>
            <person name="Pfeffer B."/>
        </authorList>
    </citation>
    <scope>NUCLEOTIDE SEQUENCE</scope>
    <source>
        <strain evidence="3">Allen 5258</strain>
    </source>
</reference>
<comment type="similarity">
    <text evidence="1">Belongs to the short-chain dehydrogenases/reductases (SDR) family.</text>
</comment>
<keyword evidence="4" id="KW-1185">Reference proteome</keyword>
<organism evidence="3 4">
    <name type="scientific">Lepraria neglecta</name>
    <dbReference type="NCBI Taxonomy" id="209136"/>
    <lineage>
        <taxon>Eukaryota</taxon>
        <taxon>Fungi</taxon>
        <taxon>Dikarya</taxon>
        <taxon>Ascomycota</taxon>
        <taxon>Pezizomycotina</taxon>
        <taxon>Lecanoromycetes</taxon>
        <taxon>OSLEUM clade</taxon>
        <taxon>Lecanoromycetidae</taxon>
        <taxon>Lecanorales</taxon>
        <taxon>Lecanorineae</taxon>
        <taxon>Stereocaulaceae</taxon>
        <taxon>Lepraria</taxon>
    </lineage>
</organism>
<accession>A0AAD9ZDK7</accession>
<dbReference type="EMBL" id="JASNWA010000004">
    <property type="protein sequence ID" value="KAK3176063.1"/>
    <property type="molecule type" value="Genomic_DNA"/>
</dbReference>
<name>A0AAD9ZDK7_9LECA</name>
<dbReference type="Gene3D" id="3.40.50.720">
    <property type="entry name" value="NAD(P)-binding Rossmann-like Domain"/>
    <property type="match status" value="1"/>
</dbReference>
<dbReference type="AlphaFoldDB" id="A0AAD9ZDK7"/>
<dbReference type="GO" id="GO:0016616">
    <property type="term" value="F:oxidoreductase activity, acting on the CH-OH group of donors, NAD or NADP as acceptor"/>
    <property type="evidence" value="ECO:0007669"/>
    <property type="project" value="TreeGrafter"/>
</dbReference>
<dbReference type="InterPro" id="IPR036291">
    <property type="entry name" value="NAD(P)-bd_dom_sf"/>
</dbReference>
<evidence type="ECO:0000256" key="1">
    <source>
        <dbReference type="ARBA" id="ARBA00006484"/>
    </source>
</evidence>
<dbReference type="Pfam" id="PF00106">
    <property type="entry name" value="adh_short"/>
    <property type="match status" value="1"/>
</dbReference>
<gene>
    <name evidence="3" type="ORF">OEA41_007385</name>
</gene>
<keyword evidence="2" id="KW-0560">Oxidoreductase</keyword>
<dbReference type="PANTHER" id="PTHR42760">
    <property type="entry name" value="SHORT-CHAIN DEHYDROGENASES/REDUCTASES FAMILY MEMBER"/>
    <property type="match status" value="1"/>
</dbReference>
<comment type="caution">
    <text evidence="3">The sequence shown here is derived from an EMBL/GenBank/DDBJ whole genome shotgun (WGS) entry which is preliminary data.</text>
</comment>
<evidence type="ECO:0000313" key="3">
    <source>
        <dbReference type="EMBL" id="KAK3176063.1"/>
    </source>
</evidence>
<dbReference type="PANTHER" id="PTHR42760:SF5">
    <property type="entry name" value="2-DEHYDRO-3-DEOXY-D-GLUCONATE 5-DEHYDROGENASE"/>
    <property type="match status" value="1"/>
</dbReference>
<evidence type="ECO:0000256" key="2">
    <source>
        <dbReference type="ARBA" id="ARBA00023002"/>
    </source>
</evidence>
<dbReference type="SUPFAM" id="SSF51735">
    <property type="entry name" value="NAD(P)-binding Rossmann-fold domains"/>
    <property type="match status" value="1"/>
</dbReference>
<proteinExistence type="inferred from homology"/>
<dbReference type="PRINTS" id="PR00081">
    <property type="entry name" value="GDHRDH"/>
</dbReference>